<sequence length="120" mass="13803">MGAARQVKVARWSGAMRWWRVRHGHATAEWYLDVLAHAMRERGWSHLKVYVESPPAVWVFCKGAEDAALCVTAKRVGGRWVYQVWPSIHYPCYAAVQVANVLDDVLRDRMDRTKPRAGVR</sequence>
<reference evidence="2" key="1">
    <citation type="journal article" date="2019" name="Int. J. Syst. Evol. Microbiol.">
        <title>The Global Catalogue of Microorganisms (GCM) 10K type strain sequencing project: providing services to taxonomists for standard genome sequencing and annotation.</title>
        <authorList>
            <consortium name="The Broad Institute Genomics Platform"/>
            <consortium name="The Broad Institute Genome Sequencing Center for Infectious Disease"/>
            <person name="Wu L."/>
            <person name="Ma J."/>
        </authorList>
    </citation>
    <scope>NUCLEOTIDE SEQUENCE [LARGE SCALE GENOMIC DNA]</scope>
    <source>
        <strain evidence="2">JCM 17440</strain>
    </source>
</reference>
<protein>
    <submittedName>
        <fullName evidence="1">Uncharacterized protein</fullName>
    </submittedName>
</protein>
<organism evidence="1 2">
    <name type="scientific">Actinomadura meridiana</name>
    <dbReference type="NCBI Taxonomy" id="559626"/>
    <lineage>
        <taxon>Bacteria</taxon>
        <taxon>Bacillati</taxon>
        <taxon>Actinomycetota</taxon>
        <taxon>Actinomycetes</taxon>
        <taxon>Streptosporangiales</taxon>
        <taxon>Thermomonosporaceae</taxon>
        <taxon>Actinomadura</taxon>
    </lineage>
</organism>
<comment type="caution">
    <text evidence="1">The sequence shown here is derived from an EMBL/GenBank/DDBJ whole genome shotgun (WGS) entry which is preliminary data.</text>
</comment>
<gene>
    <name evidence="1" type="ORF">GCM10022254_06610</name>
</gene>
<proteinExistence type="predicted"/>
<keyword evidence="2" id="KW-1185">Reference proteome</keyword>
<name>A0ABP8BTN0_9ACTN</name>
<accession>A0ABP8BTN0</accession>
<evidence type="ECO:0000313" key="2">
    <source>
        <dbReference type="Proteomes" id="UP001501710"/>
    </source>
</evidence>
<dbReference type="EMBL" id="BAABAS010000003">
    <property type="protein sequence ID" value="GAA4225188.1"/>
    <property type="molecule type" value="Genomic_DNA"/>
</dbReference>
<dbReference type="Proteomes" id="UP001501710">
    <property type="component" value="Unassembled WGS sequence"/>
</dbReference>
<evidence type="ECO:0000313" key="1">
    <source>
        <dbReference type="EMBL" id="GAA4225188.1"/>
    </source>
</evidence>